<evidence type="ECO:0000256" key="5">
    <source>
        <dbReference type="ARBA" id="ARBA00038359"/>
    </source>
</evidence>
<evidence type="ECO:0000256" key="6">
    <source>
        <dbReference type="SAM" id="MobiDB-lite"/>
    </source>
</evidence>
<keyword evidence="4 7" id="KW-0472">Membrane</keyword>
<comment type="similarity">
    <text evidence="5">Belongs to the SAT4 family.</text>
</comment>
<feature type="transmembrane region" description="Helical" evidence="7">
    <location>
        <begin position="230"/>
        <end position="252"/>
    </location>
</feature>
<feature type="transmembrane region" description="Helical" evidence="7">
    <location>
        <begin position="297"/>
        <end position="321"/>
    </location>
</feature>
<accession>A0A179FAD7</accession>
<comment type="subcellular location">
    <subcellularLocation>
        <location evidence="1">Membrane</location>
        <topology evidence="1">Multi-pass membrane protein</topology>
    </subcellularLocation>
</comment>
<evidence type="ECO:0000313" key="10">
    <source>
        <dbReference type="Proteomes" id="UP000078240"/>
    </source>
</evidence>
<evidence type="ECO:0000256" key="3">
    <source>
        <dbReference type="ARBA" id="ARBA00022989"/>
    </source>
</evidence>
<evidence type="ECO:0000256" key="1">
    <source>
        <dbReference type="ARBA" id="ARBA00004141"/>
    </source>
</evidence>
<feature type="domain" description="Rhodopsin" evidence="8">
    <location>
        <begin position="74"/>
        <end position="322"/>
    </location>
</feature>
<evidence type="ECO:0000256" key="7">
    <source>
        <dbReference type="SAM" id="Phobius"/>
    </source>
</evidence>
<proteinExistence type="inferred from homology"/>
<evidence type="ECO:0000313" key="9">
    <source>
        <dbReference type="EMBL" id="OAQ62495.1"/>
    </source>
</evidence>
<dbReference type="Proteomes" id="UP000078240">
    <property type="component" value="Unassembled WGS sequence"/>
</dbReference>
<dbReference type="GO" id="GO:0016020">
    <property type="term" value="C:membrane"/>
    <property type="evidence" value="ECO:0007669"/>
    <property type="project" value="UniProtKB-SubCell"/>
</dbReference>
<feature type="region of interest" description="Disordered" evidence="6">
    <location>
        <begin position="330"/>
        <end position="363"/>
    </location>
</feature>
<gene>
    <name evidence="9" type="ORF">VFPBJ_11432</name>
</gene>
<protein>
    <recommendedName>
        <fullName evidence="8">Rhodopsin domain-containing protein</fullName>
    </recommendedName>
</protein>
<dbReference type="Pfam" id="PF20684">
    <property type="entry name" value="Fung_rhodopsin"/>
    <property type="match status" value="1"/>
</dbReference>
<dbReference type="PANTHER" id="PTHR33048">
    <property type="entry name" value="PTH11-LIKE INTEGRAL MEMBRANE PROTEIN (AFU_ORTHOLOGUE AFUA_5G11245)"/>
    <property type="match status" value="1"/>
</dbReference>
<name>A0A179FAD7_PURLI</name>
<feature type="transmembrane region" description="Helical" evidence="7">
    <location>
        <begin position="153"/>
        <end position="175"/>
    </location>
</feature>
<dbReference type="AlphaFoldDB" id="A0A179FAD7"/>
<dbReference type="EMBL" id="LSBH01000024">
    <property type="protein sequence ID" value="OAQ62495.1"/>
    <property type="molecule type" value="Genomic_DNA"/>
</dbReference>
<feature type="transmembrane region" description="Helical" evidence="7">
    <location>
        <begin position="187"/>
        <end position="210"/>
    </location>
</feature>
<keyword evidence="3 7" id="KW-1133">Transmembrane helix</keyword>
<keyword evidence="2 7" id="KW-0812">Transmembrane</keyword>
<sequence length="401" mass="44787">MWQAFLVDHTTSRLGFSSPVIAGWVVNMCTTIPTRQSNIMLANTVADVSEDRGLTLWACITTFAILAFLAVFGRFSARRLKAAPLAADDWFILLALVMSHRSTTPSQGEANANRSGFGHYSEYSWPVSSPKVNGLGKHRAVVSEAQLSQFYYLLYYFQICYVVAPPTVKLSLLFLYKRIFPSRRFHLVVQTMALLVAMWGITSTFISIFNCTPVSAFWTRKGSCLDFKKFGIGYAIVNITTDFAVWLMPMPSVWSIQLPTSQKIAGLVSDCAAALTRLVTSMLVLDEKDFTWFYSTGFMWSVIEVSTGILCTCLPTMRILLQHMWTKRVRPSNNHDASDSRVLSGRHDKAGWPQRLSSGGGISWDRTHSMGHEDCSASNDRCFEVPSSRGSDVELNHVGHV</sequence>
<dbReference type="InterPro" id="IPR052337">
    <property type="entry name" value="SAT4-like"/>
</dbReference>
<evidence type="ECO:0000256" key="2">
    <source>
        <dbReference type="ARBA" id="ARBA00022692"/>
    </source>
</evidence>
<organism evidence="9 10">
    <name type="scientific">Purpureocillium lilacinum</name>
    <name type="common">Paecilomyces lilacinus</name>
    <dbReference type="NCBI Taxonomy" id="33203"/>
    <lineage>
        <taxon>Eukaryota</taxon>
        <taxon>Fungi</taxon>
        <taxon>Dikarya</taxon>
        <taxon>Ascomycota</taxon>
        <taxon>Pezizomycotina</taxon>
        <taxon>Sordariomycetes</taxon>
        <taxon>Hypocreomycetidae</taxon>
        <taxon>Hypocreales</taxon>
        <taxon>Ophiocordycipitaceae</taxon>
        <taxon>Purpureocillium</taxon>
    </lineage>
</organism>
<evidence type="ECO:0000259" key="8">
    <source>
        <dbReference type="Pfam" id="PF20684"/>
    </source>
</evidence>
<evidence type="ECO:0000256" key="4">
    <source>
        <dbReference type="ARBA" id="ARBA00023136"/>
    </source>
</evidence>
<feature type="transmembrane region" description="Helical" evidence="7">
    <location>
        <begin position="54"/>
        <end position="75"/>
    </location>
</feature>
<reference evidence="9 10" key="1">
    <citation type="submission" date="2016-01" db="EMBL/GenBank/DDBJ databases">
        <title>Biosynthesis of antibiotic leucinostatins and their inhibition on Phytophthora in bio-control Purpureocillium lilacinum.</title>
        <authorList>
            <person name="Wang G."/>
            <person name="Liu Z."/>
            <person name="Lin R."/>
            <person name="Li E."/>
            <person name="Mao Z."/>
            <person name="Ling J."/>
            <person name="Yin W."/>
            <person name="Xie B."/>
        </authorList>
    </citation>
    <scope>NUCLEOTIDE SEQUENCE [LARGE SCALE GENOMIC DNA]</scope>
    <source>
        <strain evidence="9">PLBJ-1</strain>
    </source>
</reference>
<dbReference type="PANTHER" id="PTHR33048:SF47">
    <property type="entry name" value="INTEGRAL MEMBRANE PROTEIN-RELATED"/>
    <property type="match status" value="1"/>
</dbReference>
<dbReference type="InterPro" id="IPR049326">
    <property type="entry name" value="Rhodopsin_dom_fungi"/>
</dbReference>
<comment type="caution">
    <text evidence="9">The sequence shown here is derived from an EMBL/GenBank/DDBJ whole genome shotgun (WGS) entry which is preliminary data.</text>
</comment>